<dbReference type="PANTHER" id="PTHR47129:SF1">
    <property type="entry name" value="NMRA-LIKE DOMAIN-CONTAINING PROTEIN"/>
    <property type="match status" value="1"/>
</dbReference>
<dbReference type="InterPro" id="IPR052718">
    <property type="entry name" value="NmrA-type_oxidoreductase"/>
</dbReference>
<comment type="caution">
    <text evidence="2">The sequence shown here is derived from an EMBL/GenBank/DDBJ whole genome shotgun (WGS) entry which is preliminary data.</text>
</comment>
<keyword evidence="2" id="KW-0560">Oxidoreductase</keyword>
<feature type="domain" description="NAD(P)-binding" evidence="1">
    <location>
        <begin position="7"/>
        <end position="186"/>
    </location>
</feature>
<dbReference type="Proteomes" id="UP001596306">
    <property type="component" value="Unassembled WGS sequence"/>
</dbReference>
<dbReference type="Pfam" id="PF13460">
    <property type="entry name" value="NAD_binding_10"/>
    <property type="match status" value="1"/>
</dbReference>
<dbReference type="Gene3D" id="3.40.50.720">
    <property type="entry name" value="NAD(P)-binding Rossmann-like Domain"/>
    <property type="match status" value="1"/>
</dbReference>
<sequence>MSLVVTGATGSLGRHVIETLLAKGTPADTIVAAGRNPERLAELAARGVKTAQIDYARPETLEGVFDGADAVLLVSGSEVGQRVQQHANAIAAAVSAGVGRIVYTSAPRADVSELVLAPEHKATEQLIRESGIPATILRNGWYTENYVQALQQARETGVVVASVGDGRVASASRSDYAEAAAIVLADESHVGKVYELSGDVAWNYDELASTIGDIVGREVVFRSVTPEEHAAILAEAGLDEGTIGFVVALDANTRDGLLAETSGDLARLLGRPTTPLREGLLAAI</sequence>
<accession>A0ABW1V907</accession>
<dbReference type="EC" id="1.6.5.2" evidence="2"/>
<dbReference type="PANTHER" id="PTHR47129">
    <property type="entry name" value="QUINONE OXIDOREDUCTASE 2"/>
    <property type="match status" value="1"/>
</dbReference>
<dbReference type="EMBL" id="JBHSTP010000001">
    <property type="protein sequence ID" value="MFC6354501.1"/>
    <property type="molecule type" value="Genomic_DNA"/>
</dbReference>
<organism evidence="2 3">
    <name type="scientific">Luethyella okanaganae</name>
    <dbReference type="NCBI Taxonomy" id="69372"/>
    <lineage>
        <taxon>Bacteria</taxon>
        <taxon>Bacillati</taxon>
        <taxon>Actinomycetota</taxon>
        <taxon>Actinomycetes</taxon>
        <taxon>Micrococcales</taxon>
        <taxon>Microbacteriaceae</taxon>
        <taxon>Luethyella</taxon>
    </lineage>
</organism>
<name>A0ABW1V907_9MICO</name>
<dbReference type="Gene3D" id="3.90.25.10">
    <property type="entry name" value="UDP-galactose 4-epimerase, domain 1"/>
    <property type="match status" value="1"/>
</dbReference>
<dbReference type="SUPFAM" id="SSF51735">
    <property type="entry name" value="NAD(P)-binding Rossmann-fold domains"/>
    <property type="match status" value="1"/>
</dbReference>
<dbReference type="InterPro" id="IPR036291">
    <property type="entry name" value="NAD(P)-bd_dom_sf"/>
</dbReference>
<protein>
    <submittedName>
        <fullName evidence="2">SDR family oxidoreductase</fullName>
        <ecNumber evidence="2">1.6.5.2</ecNumber>
    </submittedName>
</protein>
<gene>
    <name evidence="2" type="ORF">ACFQB0_00020</name>
</gene>
<evidence type="ECO:0000313" key="2">
    <source>
        <dbReference type="EMBL" id="MFC6354501.1"/>
    </source>
</evidence>
<evidence type="ECO:0000313" key="3">
    <source>
        <dbReference type="Proteomes" id="UP001596306"/>
    </source>
</evidence>
<keyword evidence="3" id="KW-1185">Reference proteome</keyword>
<dbReference type="RefSeq" id="WP_386725995.1">
    <property type="nucleotide sequence ID" value="NZ_JBHSTP010000001.1"/>
</dbReference>
<dbReference type="GO" id="GO:0003955">
    <property type="term" value="F:NAD(P)H dehydrogenase (quinone) activity"/>
    <property type="evidence" value="ECO:0007669"/>
    <property type="project" value="UniProtKB-EC"/>
</dbReference>
<proteinExistence type="predicted"/>
<evidence type="ECO:0000259" key="1">
    <source>
        <dbReference type="Pfam" id="PF13460"/>
    </source>
</evidence>
<reference evidence="3" key="1">
    <citation type="journal article" date="2019" name="Int. J. Syst. Evol. Microbiol.">
        <title>The Global Catalogue of Microorganisms (GCM) 10K type strain sequencing project: providing services to taxonomists for standard genome sequencing and annotation.</title>
        <authorList>
            <consortium name="The Broad Institute Genomics Platform"/>
            <consortium name="The Broad Institute Genome Sequencing Center for Infectious Disease"/>
            <person name="Wu L."/>
            <person name="Ma J."/>
        </authorList>
    </citation>
    <scope>NUCLEOTIDE SEQUENCE [LARGE SCALE GENOMIC DNA]</scope>
    <source>
        <strain evidence="3">CCUG 43304</strain>
    </source>
</reference>
<dbReference type="InterPro" id="IPR016040">
    <property type="entry name" value="NAD(P)-bd_dom"/>
</dbReference>
<dbReference type="CDD" id="cd05269">
    <property type="entry name" value="TMR_SDR_a"/>
    <property type="match status" value="1"/>
</dbReference>